<evidence type="ECO:0000313" key="2">
    <source>
        <dbReference type="Proteomes" id="UP000499080"/>
    </source>
</evidence>
<name>A0A4Y2VX92_ARAVE</name>
<dbReference type="AlphaFoldDB" id="A0A4Y2VX92"/>
<dbReference type="InterPro" id="IPR036397">
    <property type="entry name" value="RNaseH_sf"/>
</dbReference>
<evidence type="ECO:0008006" key="3">
    <source>
        <dbReference type="Google" id="ProtNLM"/>
    </source>
</evidence>
<dbReference type="PANTHER" id="PTHR46060">
    <property type="entry name" value="MARINER MOS1 TRANSPOSASE-LIKE PROTEIN"/>
    <property type="match status" value="1"/>
</dbReference>
<dbReference type="Gene3D" id="3.30.420.10">
    <property type="entry name" value="Ribonuclease H-like superfamily/Ribonuclease H"/>
    <property type="match status" value="1"/>
</dbReference>
<organism evidence="1 2">
    <name type="scientific">Araneus ventricosus</name>
    <name type="common">Orbweaver spider</name>
    <name type="synonym">Epeira ventricosa</name>
    <dbReference type="NCBI Taxonomy" id="182803"/>
    <lineage>
        <taxon>Eukaryota</taxon>
        <taxon>Metazoa</taxon>
        <taxon>Ecdysozoa</taxon>
        <taxon>Arthropoda</taxon>
        <taxon>Chelicerata</taxon>
        <taxon>Arachnida</taxon>
        <taxon>Araneae</taxon>
        <taxon>Araneomorphae</taxon>
        <taxon>Entelegynae</taxon>
        <taxon>Araneoidea</taxon>
        <taxon>Araneidae</taxon>
        <taxon>Araneus</taxon>
    </lineage>
</organism>
<reference evidence="1 2" key="1">
    <citation type="journal article" date="2019" name="Sci. Rep.">
        <title>Orb-weaving spider Araneus ventricosus genome elucidates the spidroin gene catalogue.</title>
        <authorList>
            <person name="Kono N."/>
            <person name="Nakamura H."/>
            <person name="Ohtoshi R."/>
            <person name="Moran D.A.P."/>
            <person name="Shinohara A."/>
            <person name="Yoshida Y."/>
            <person name="Fujiwara M."/>
            <person name="Mori M."/>
            <person name="Tomita M."/>
            <person name="Arakawa K."/>
        </authorList>
    </citation>
    <scope>NUCLEOTIDE SEQUENCE [LARGE SCALE GENOMIC DNA]</scope>
</reference>
<comment type="caution">
    <text evidence="1">The sequence shown here is derived from an EMBL/GenBank/DDBJ whole genome shotgun (WGS) entry which is preliminary data.</text>
</comment>
<dbReference type="PANTHER" id="PTHR46060:SF1">
    <property type="entry name" value="MARINER MOS1 TRANSPOSASE-LIKE PROTEIN"/>
    <property type="match status" value="1"/>
</dbReference>
<dbReference type="Proteomes" id="UP000499080">
    <property type="component" value="Unassembled WGS sequence"/>
</dbReference>
<dbReference type="OrthoDB" id="10017160at2759"/>
<accession>A0A4Y2VX92</accession>
<dbReference type="InterPro" id="IPR052709">
    <property type="entry name" value="Transposase-MT_Hybrid"/>
</dbReference>
<sequence length="152" mass="17112">MSLTITSTTANTSCQFELSCQHVNIAGRIHAPTKCKLCSVICFLQAEGWFAAVSCQTLQQLGRAILTSGIVLIHDNTHSRSAVVTQQFLEQFKCCVSDLPTYSPNLTTIDFHLFFELKNWLGGQTFQKNEEIQSNVKTHYWQQHSSKRGLKT</sequence>
<protein>
    <recommendedName>
        <fullName evidence="3">Tc1-like transposase DDE domain-containing protein</fullName>
    </recommendedName>
</protein>
<dbReference type="EMBL" id="BGPR01052923">
    <property type="protein sequence ID" value="GBO29749.1"/>
    <property type="molecule type" value="Genomic_DNA"/>
</dbReference>
<gene>
    <name evidence="1" type="ORF">AVEN_73165_1</name>
</gene>
<dbReference type="GO" id="GO:0003676">
    <property type="term" value="F:nucleic acid binding"/>
    <property type="evidence" value="ECO:0007669"/>
    <property type="project" value="InterPro"/>
</dbReference>
<evidence type="ECO:0000313" key="1">
    <source>
        <dbReference type="EMBL" id="GBO29749.1"/>
    </source>
</evidence>
<keyword evidence="2" id="KW-1185">Reference proteome</keyword>
<proteinExistence type="predicted"/>